<dbReference type="InterPro" id="IPR015424">
    <property type="entry name" value="PyrdxlP-dep_Trfase"/>
</dbReference>
<dbReference type="Gene3D" id="3.90.1150.10">
    <property type="entry name" value="Aspartate Aminotransferase, domain 1"/>
    <property type="match status" value="1"/>
</dbReference>
<dbReference type="Gene3D" id="3.40.640.10">
    <property type="entry name" value="Type I PLP-dependent aspartate aminotransferase-like (Major domain)"/>
    <property type="match status" value="1"/>
</dbReference>
<comment type="pathway">
    <text evidence="11">One-carbon metabolism; tetrahydrofolate interconversion.</text>
</comment>
<dbReference type="Pfam" id="PF00464">
    <property type="entry name" value="SHMT"/>
    <property type="match status" value="1"/>
</dbReference>
<keyword evidence="7 11" id="KW-0554">One-carbon metabolism</keyword>
<evidence type="ECO:0000313" key="15">
    <source>
        <dbReference type="Proteomes" id="UP000034071"/>
    </source>
</evidence>
<dbReference type="InterPro" id="IPR015421">
    <property type="entry name" value="PyrdxlP-dep_Trfase_major"/>
</dbReference>
<dbReference type="GO" id="GO:0019264">
    <property type="term" value="P:glycine biosynthetic process from serine"/>
    <property type="evidence" value="ECO:0007669"/>
    <property type="project" value="UniProtKB-UniRule"/>
</dbReference>
<keyword evidence="10 11" id="KW-0663">Pyridoxal phosphate</keyword>
<feature type="domain" description="Serine hydroxymethyltransferase-like" evidence="13">
    <location>
        <begin position="8"/>
        <end position="385"/>
    </location>
</feature>
<proteinExistence type="inferred from homology"/>
<keyword evidence="6 11" id="KW-0963">Cytoplasm</keyword>
<evidence type="ECO:0000256" key="2">
    <source>
        <dbReference type="ARBA" id="ARBA00001933"/>
    </source>
</evidence>
<sequence length="416" mass="45148">MLGNTTSLRDFDPELVASIDAEEKRQEEHIELIASENYTSKRVMEAQGSVLTNKYAEGYPDKRYYGGCEYVDVAEKLAIERVKELFGADYANVQPHSGSQANAAVYMALIKPGDTILGMSLSDGGHLTHGSKVSFSGKIYNSVEYGVDENGYIDYDEVESLALEHKPKMLVAGFSAYSRTVDWSKFREIADKVGAYLFVDMAHVAGLIAAGEYPNPVPHAHVVTSTTHKTLAGPRGGVILAQANPELEKKLNSAVFPGGQGGPLMHVIAAKAVAFKEALSDEFKAMQKQVKANAQAMTKVFVERGVDIVSGGTENHLFLVNLISKDITGKDAEAALGKANITVNKNTVPNEPRSPFVTSGLRLGTPAVTTRGFKEAEVTELAGWICDILDDINNEQVISDVKAKVMELTKRFPVYK</sequence>
<dbReference type="InterPro" id="IPR049943">
    <property type="entry name" value="Ser_HO-MeTrfase-like"/>
</dbReference>
<evidence type="ECO:0000256" key="3">
    <source>
        <dbReference type="ARBA" id="ARBA00004496"/>
    </source>
</evidence>
<dbReference type="UniPathway" id="UPA00288">
    <property type="reaction ID" value="UER01023"/>
</dbReference>
<comment type="caution">
    <text evidence="11">Lacks conserved residue(s) required for the propagation of feature annotation.</text>
</comment>
<dbReference type="InterPro" id="IPR019798">
    <property type="entry name" value="Ser_HO-MeTrfase_PLP_BS"/>
</dbReference>
<evidence type="ECO:0000256" key="9">
    <source>
        <dbReference type="ARBA" id="ARBA00022679"/>
    </source>
</evidence>
<dbReference type="GO" id="GO:0008168">
    <property type="term" value="F:methyltransferase activity"/>
    <property type="evidence" value="ECO:0007669"/>
    <property type="project" value="UniProtKB-KW"/>
</dbReference>
<comment type="pathway">
    <text evidence="11">Amino-acid biosynthesis; glycine biosynthesis; glycine from L-serine: step 1/1.</text>
</comment>
<reference evidence="14 15" key="1">
    <citation type="submission" date="2015-02" db="EMBL/GenBank/DDBJ databases">
        <title>Complete genome sequence of Kangiella geojedonensis strain YCS-5T.</title>
        <authorList>
            <person name="Kim K.M."/>
        </authorList>
    </citation>
    <scope>NUCLEOTIDE SEQUENCE [LARGE SCALE GENOMIC DNA]</scope>
    <source>
        <strain evidence="14 15">YCS-5</strain>
    </source>
</reference>
<keyword evidence="9 11" id="KW-0808">Transferase</keyword>
<dbReference type="EC" id="2.1.2.1" evidence="11"/>
<keyword evidence="8 11" id="KW-0028">Amino-acid biosynthesis</keyword>
<organism evidence="14 15">
    <name type="scientific">Kangiella geojedonensis</name>
    <dbReference type="NCBI Taxonomy" id="914150"/>
    <lineage>
        <taxon>Bacteria</taxon>
        <taxon>Pseudomonadati</taxon>
        <taxon>Pseudomonadota</taxon>
        <taxon>Gammaproteobacteria</taxon>
        <taxon>Kangiellales</taxon>
        <taxon>Kangiellaceae</taxon>
        <taxon>Kangiella</taxon>
    </lineage>
</organism>
<comment type="similarity">
    <text evidence="4 11">Belongs to the SHMT family.</text>
</comment>
<dbReference type="SUPFAM" id="SSF53383">
    <property type="entry name" value="PLP-dependent transferases"/>
    <property type="match status" value="1"/>
</dbReference>
<dbReference type="FunFam" id="3.90.1150.10:FF:000003">
    <property type="entry name" value="Serine hydroxymethyltransferase"/>
    <property type="match status" value="1"/>
</dbReference>
<accession>A0A0F6TRN9</accession>
<dbReference type="EMBL" id="CP010975">
    <property type="protein sequence ID" value="AKE52829.1"/>
    <property type="molecule type" value="Genomic_DNA"/>
</dbReference>
<dbReference type="PANTHER" id="PTHR11680">
    <property type="entry name" value="SERINE HYDROXYMETHYLTRANSFERASE"/>
    <property type="match status" value="1"/>
</dbReference>
<dbReference type="OrthoDB" id="9803846at2"/>
<dbReference type="GO" id="GO:0035999">
    <property type="term" value="P:tetrahydrofolate interconversion"/>
    <property type="evidence" value="ECO:0007669"/>
    <property type="project" value="UniProtKB-UniRule"/>
</dbReference>
<evidence type="ECO:0000256" key="7">
    <source>
        <dbReference type="ARBA" id="ARBA00022563"/>
    </source>
</evidence>
<dbReference type="KEGG" id="kge:TQ33_1894"/>
<evidence type="ECO:0000259" key="13">
    <source>
        <dbReference type="Pfam" id="PF00464"/>
    </source>
</evidence>
<dbReference type="HOGENOM" id="CLU_022477_2_1_6"/>
<evidence type="ECO:0000256" key="1">
    <source>
        <dbReference type="ARBA" id="ARBA00001528"/>
    </source>
</evidence>
<dbReference type="GO" id="GO:0030170">
    <property type="term" value="F:pyridoxal phosphate binding"/>
    <property type="evidence" value="ECO:0007669"/>
    <property type="project" value="UniProtKB-UniRule"/>
</dbReference>
<feature type="binding site" evidence="11">
    <location>
        <position position="121"/>
    </location>
    <ligand>
        <name>(6S)-5,6,7,8-tetrahydrofolate</name>
        <dbReference type="ChEBI" id="CHEBI:57453"/>
    </ligand>
</feature>
<comment type="subunit">
    <text evidence="5 11">Homodimer.</text>
</comment>
<comment type="catalytic activity">
    <reaction evidence="1 11">
        <text>(6R)-5,10-methylene-5,6,7,8-tetrahydrofolate + glycine + H2O = (6S)-5,6,7,8-tetrahydrofolate + L-serine</text>
        <dbReference type="Rhea" id="RHEA:15481"/>
        <dbReference type="ChEBI" id="CHEBI:15377"/>
        <dbReference type="ChEBI" id="CHEBI:15636"/>
        <dbReference type="ChEBI" id="CHEBI:33384"/>
        <dbReference type="ChEBI" id="CHEBI:57305"/>
        <dbReference type="ChEBI" id="CHEBI:57453"/>
        <dbReference type="EC" id="2.1.2.1"/>
    </reaction>
</comment>
<evidence type="ECO:0000256" key="8">
    <source>
        <dbReference type="ARBA" id="ARBA00022605"/>
    </source>
</evidence>
<dbReference type="PATRIC" id="fig|914150.5.peg.1920"/>
<feature type="site" description="Plays an important role in substrate specificity" evidence="11">
    <location>
        <position position="228"/>
    </location>
</feature>
<dbReference type="PANTHER" id="PTHR11680:SF50">
    <property type="entry name" value="SERINE HYDROXYMETHYLTRANSFERASE"/>
    <property type="match status" value="1"/>
</dbReference>
<evidence type="ECO:0000313" key="14">
    <source>
        <dbReference type="EMBL" id="AKE52829.1"/>
    </source>
</evidence>
<dbReference type="InterPro" id="IPR039429">
    <property type="entry name" value="SHMT-like_dom"/>
</dbReference>
<evidence type="ECO:0000256" key="5">
    <source>
        <dbReference type="ARBA" id="ARBA00011738"/>
    </source>
</evidence>
<dbReference type="InterPro" id="IPR015422">
    <property type="entry name" value="PyrdxlP-dep_Trfase_small"/>
</dbReference>
<comment type="cofactor">
    <cofactor evidence="2 11 12">
        <name>pyridoxal 5'-phosphate</name>
        <dbReference type="ChEBI" id="CHEBI:597326"/>
    </cofactor>
</comment>
<keyword evidence="14" id="KW-0489">Methyltransferase</keyword>
<dbReference type="NCBIfam" id="NF000586">
    <property type="entry name" value="PRK00011.1"/>
    <property type="match status" value="1"/>
</dbReference>
<dbReference type="HAMAP" id="MF_00051">
    <property type="entry name" value="SHMT"/>
    <property type="match status" value="1"/>
</dbReference>
<protein>
    <recommendedName>
        <fullName evidence="11">Serine hydroxymethyltransferase</fullName>
        <shortName evidence="11">SHMT</shortName>
        <shortName evidence="11">Serine methylase</shortName>
        <ecNumber evidence="11">2.1.2.1</ecNumber>
    </recommendedName>
</protein>
<dbReference type="Proteomes" id="UP000034071">
    <property type="component" value="Chromosome"/>
</dbReference>
<feature type="binding site" evidence="11">
    <location>
        <begin position="354"/>
        <end position="356"/>
    </location>
    <ligand>
        <name>(6S)-5,6,7,8-tetrahydrofolate</name>
        <dbReference type="ChEBI" id="CHEBI:57453"/>
    </ligand>
</feature>
<keyword evidence="15" id="KW-1185">Reference proteome</keyword>
<dbReference type="RefSeq" id="WP_046561850.1">
    <property type="nucleotide sequence ID" value="NZ_CP010975.1"/>
</dbReference>
<dbReference type="CDD" id="cd00378">
    <property type="entry name" value="SHMT"/>
    <property type="match status" value="1"/>
</dbReference>
<evidence type="ECO:0000256" key="6">
    <source>
        <dbReference type="ARBA" id="ARBA00022490"/>
    </source>
</evidence>
<gene>
    <name evidence="11" type="primary">glyA</name>
    <name evidence="14" type="ORF">TQ33_1894</name>
</gene>
<evidence type="ECO:0000256" key="11">
    <source>
        <dbReference type="HAMAP-Rule" id="MF_00051"/>
    </source>
</evidence>
<evidence type="ECO:0000256" key="10">
    <source>
        <dbReference type="ARBA" id="ARBA00022898"/>
    </source>
</evidence>
<feature type="modified residue" description="N6-(pyridoxal phosphate)lysine" evidence="11 12">
    <location>
        <position position="229"/>
    </location>
</feature>
<dbReference type="PROSITE" id="PS00096">
    <property type="entry name" value="SHMT"/>
    <property type="match status" value="1"/>
</dbReference>
<comment type="subcellular location">
    <subcellularLocation>
        <location evidence="3 11">Cytoplasm</location>
    </subcellularLocation>
</comment>
<dbReference type="PIRSF" id="PIRSF000412">
    <property type="entry name" value="SHMT"/>
    <property type="match status" value="1"/>
</dbReference>
<dbReference type="GO" id="GO:0005829">
    <property type="term" value="C:cytosol"/>
    <property type="evidence" value="ECO:0007669"/>
    <property type="project" value="TreeGrafter"/>
</dbReference>
<dbReference type="GO" id="GO:0004372">
    <property type="term" value="F:glycine hydroxymethyltransferase activity"/>
    <property type="evidence" value="ECO:0007669"/>
    <property type="project" value="UniProtKB-UniRule"/>
</dbReference>
<comment type="function">
    <text evidence="11">Catalyzes the reversible interconversion of serine and glycine with tetrahydrofolate (THF) serving as the one-carbon carrier. This reaction serves as the major source of one-carbon groups required for the biosynthesis of purines, thymidylate, methionine, and other important biomolecules. Also exhibits THF-independent aldolase activity toward beta-hydroxyamino acids, producing glycine and aldehydes, via a retro-aldol mechanism.</text>
</comment>
<name>A0A0F6TRN9_9GAMM</name>
<feature type="binding site" evidence="11">
    <location>
        <begin position="125"/>
        <end position="127"/>
    </location>
    <ligand>
        <name>(6S)-5,6,7,8-tetrahydrofolate</name>
        <dbReference type="ChEBI" id="CHEBI:57453"/>
    </ligand>
</feature>
<dbReference type="STRING" id="914150.TQ33_1894"/>
<dbReference type="GO" id="GO:0032259">
    <property type="term" value="P:methylation"/>
    <property type="evidence" value="ECO:0007669"/>
    <property type="project" value="UniProtKB-KW"/>
</dbReference>
<dbReference type="AlphaFoldDB" id="A0A0F6TRN9"/>
<dbReference type="InterPro" id="IPR001085">
    <property type="entry name" value="Ser_HO-MeTrfase"/>
</dbReference>
<evidence type="ECO:0000256" key="12">
    <source>
        <dbReference type="PIRSR" id="PIRSR000412-50"/>
    </source>
</evidence>
<dbReference type="FunFam" id="3.40.640.10:FF:000001">
    <property type="entry name" value="Serine hydroxymethyltransferase"/>
    <property type="match status" value="1"/>
</dbReference>
<dbReference type="UniPathway" id="UPA00193"/>
<evidence type="ECO:0000256" key="4">
    <source>
        <dbReference type="ARBA" id="ARBA00006376"/>
    </source>
</evidence>